<comment type="caution">
    <text evidence="2">The sequence shown here is derived from an EMBL/GenBank/DDBJ whole genome shotgun (WGS) entry which is preliminary data.</text>
</comment>
<proteinExistence type="predicted"/>
<feature type="domain" description="RCK C-terminal" evidence="1">
    <location>
        <begin position="72"/>
        <end position="158"/>
    </location>
</feature>
<name>A0ABD5PI31_9EURY</name>
<evidence type="ECO:0000313" key="2">
    <source>
        <dbReference type="EMBL" id="MFC4360280.1"/>
    </source>
</evidence>
<dbReference type="InterPro" id="IPR006037">
    <property type="entry name" value="RCK_C"/>
</dbReference>
<dbReference type="Gene3D" id="3.30.70.1450">
    <property type="entry name" value="Regulator of K+ conductance, C-terminal domain"/>
    <property type="match status" value="1"/>
</dbReference>
<dbReference type="InterPro" id="IPR058776">
    <property type="entry name" value="KhtT-like_N"/>
</dbReference>
<dbReference type="PIRSF" id="PIRSF005028">
    <property type="entry name" value="KhtT"/>
    <property type="match status" value="1"/>
</dbReference>
<dbReference type="InterPro" id="IPR050144">
    <property type="entry name" value="AAE_transporter"/>
</dbReference>
<dbReference type="RefSeq" id="WP_267620284.1">
    <property type="nucleotide sequence ID" value="NZ_JAODIW010000005.1"/>
</dbReference>
<dbReference type="PROSITE" id="PS51202">
    <property type="entry name" value="RCK_C"/>
    <property type="match status" value="1"/>
</dbReference>
<organism evidence="2 3">
    <name type="scientific">Halobium salinum</name>
    <dbReference type="NCBI Taxonomy" id="1364940"/>
    <lineage>
        <taxon>Archaea</taxon>
        <taxon>Methanobacteriati</taxon>
        <taxon>Methanobacteriota</taxon>
        <taxon>Stenosarchaea group</taxon>
        <taxon>Halobacteria</taxon>
        <taxon>Halobacteriales</taxon>
        <taxon>Haloferacaceae</taxon>
        <taxon>Halobium</taxon>
    </lineage>
</organism>
<dbReference type="InterPro" id="IPR026278">
    <property type="entry name" value="KhtT"/>
</dbReference>
<dbReference type="AlphaFoldDB" id="A0ABD5PI31"/>
<dbReference type="PANTHER" id="PTHR30445">
    <property type="entry name" value="K(+)_H(+) ANTIPORTER SUBUNIT KHTT"/>
    <property type="match status" value="1"/>
</dbReference>
<keyword evidence="3" id="KW-1185">Reference proteome</keyword>
<evidence type="ECO:0000313" key="3">
    <source>
        <dbReference type="Proteomes" id="UP001595921"/>
    </source>
</evidence>
<sequence>MKVRETQLPGVGTRYQVSFAESGVFTLLLHNDGDREAFWSEDEDSDSERLFKTTESQARKLAEIFDGTYFEPVPEDLENVFQDARIRWIAVPVNSPLAGKTIREGKIRTQTNASIIGIQRETTTVSNPSPDTQIRADDVLVVVGSEDAFETLEELVTG</sequence>
<reference evidence="2 3" key="1">
    <citation type="journal article" date="2019" name="Int. J. Syst. Evol. Microbiol.">
        <title>The Global Catalogue of Microorganisms (GCM) 10K type strain sequencing project: providing services to taxonomists for standard genome sequencing and annotation.</title>
        <authorList>
            <consortium name="The Broad Institute Genomics Platform"/>
            <consortium name="The Broad Institute Genome Sequencing Center for Infectious Disease"/>
            <person name="Wu L."/>
            <person name="Ma J."/>
        </authorList>
    </citation>
    <scope>NUCLEOTIDE SEQUENCE [LARGE SCALE GENOMIC DNA]</scope>
    <source>
        <strain evidence="2 3">CGMCC 1.12553</strain>
    </source>
</reference>
<gene>
    <name evidence="2" type="ORF">ACFO0N_20215</name>
</gene>
<dbReference type="Pfam" id="PF25991">
    <property type="entry name" value="KhtT_N"/>
    <property type="match status" value="1"/>
</dbReference>
<protein>
    <submittedName>
        <fullName evidence="2">Cation:proton antiporter regulatory subunit</fullName>
    </submittedName>
</protein>
<dbReference type="EMBL" id="JBHSDS010000017">
    <property type="protein sequence ID" value="MFC4360280.1"/>
    <property type="molecule type" value="Genomic_DNA"/>
</dbReference>
<accession>A0ABD5PI31</accession>
<dbReference type="SUPFAM" id="SSF116726">
    <property type="entry name" value="TrkA C-terminal domain-like"/>
    <property type="match status" value="1"/>
</dbReference>
<dbReference type="Pfam" id="PF02080">
    <property type="entry name" value="TrkA_C"/>
    <property type="match status" value="1"/>
</dbReference>
<evidence type="ECO:0000259" key="1">
    <source>
        <dbReference type="PROSITE" id="PS51202"/>
    </source>
</evidence>
<dbReference type="InterPro" id="IPR036721">
    <property type="entry name" value="RCK_C_sf"/>
</dbReference>
<dbReference type="PANTHER" id="PTHR30445:SF8">
    <property type="entry name" value="K(+)_H(+) ANTIPORTER SUBUNIT KHTT"/>
    <property type="match status" value="1"/>
</dbReference>
<dbReference type="Proteomes" id="UP001595921">
    <property type="component" value="Unassembled WGS sequence"/>
</dbReference>